<keyword evidence="3" id="KW-1185">Reference proteome</keyword>
<evidence type="ECO:0000313" key="2">
    <source>
        <dbReference type="EMBL" id="AAK79095.1"/>
    </source>
</evidence>
<evidence type="ECO:0000313" key="3">
    <source>
        <dbReference type="Proteomes" id="UP000000814"/>
    </source>
</evidence>
<evidence type="ECO:0000256" key="1">
    <source>
        <dbReference type="SAM" id="Phobius"/>
    </source>
</evidence>
<dbReference type="HOGENOM" id="CLU_2449317_0_0_9"/>
<keyword evidence="1" id="KW-1133">Transmembrane helix</keyword>
<protein>
    <submittedName>
        <fullName evidence="2">Predicted membrane protein</fullName>
    </submittedName>
</protein>
<dbReference type="PIR" id="D97038">
    <property type="entry name" value="D97038"/>
</dbReference>
<feature type="transmembrane region" description="Helical" evidence="1">
    <location>
        <begin position="44"/>
        <end position="64"/>
    </location>
</feature>
<sequence length="89" mass="10328">MIILAIVLLICCFLLGAIFPYVLVFSPAIIIFIVGIKFNWNSDFTGLLTVSFLIIESFIFFKLLKKKNVVPYRSKETEELFFKKDKKTK</sequence>
<dbReference type="Proteomes" id="UP000000814">
    <property type="component" value="Chromosome"/>
</dbReference>
<keyword evidence="1" id="KW-0472">Membrane</keyword>
<name>Q97K00_CLOAB</name>
<dbReference type="EMBL" id="AE001437">
    <property type="protein sequence ID" value="AAK79095.1"/>
    <property type="molecule type" value="Genomic_DNA"/>
</dbReference>
<keyword evidence="1" id="KW-0812">Transmembrane</keyword>
<accession>Q97K00</accession>
<dbReference type="RefSeq" id="WP_010964436.1">
    <property type="nucleotide sequence ID" value="NC_003030.1"/>
</dbReference>
<organism evidence="2 3">
    <name type="scientific">Clostridium acetobutylicum (strain ATCC 824 / DSM 792 / JCM 1419 / IAM 19013 / LMG 5710 / NBRC 13948 / NRRL B-527 / VKM B-1787 / 2291 / W)</name>
    <dbReference type="NCBI Taxonomy" id="272562"/>
    <lineage>
        <taxon>Bacteria</taxon>
        <taxon>Bacillati</taxon>
        <taxon>Bacillota</taxon>
        <taxon>Clostridia</taxon>
        <taxon>Eubacteriales</taxon>
        <taxon>Clostridiaceae</taxon>
        <taxon>Clostridium</taxon>
    </lineage>
</organism>
<dbReference type="STRING" id="272562.CA_C1121"/>
<dbReference type="AlphaFoldDB" id="Q97K00"/>
<gene>
    <name evidence="2" type="ordered locus">CA_C1121</name>
</gene>
<dbReference type="GeneID" id="44997632"/>
<dbReference type="KEGG" id="cac:CA_C1121"/>
<reference evidence="2 3" key="1">
    <citation type="journal article" date="2001" name="J. Bacteriol.">
        <title>Genome sequence and comparative analysis of the solvent-producing bacterium Clostridium acetobutylicum.</title>
        <authorList>
            <person name="Nolling J."/>
            <person name="Breton G."/>
            <person name="Omelchenko M.V."/>
            <person name="Makarova K.S."/>
            <person name="Zeng Q."/>
            <person name="Gibson R."/>
            <person name="Lee H.M."/>
            <person name="Dubois J."/>
            <person name="Qiu D."/>
            <person name="Hitti J."/>
            <person name="Wolf Y.I."/>
            <person name="Tatusov R.L."/>
            <person name="Sabathe F."/>
            <person name="Doucette-Stamm L."/>
            <person name="Soucaille P."/>
            <person name="Daly M.J."/>
            <person name="Bennett G.N."/>
            <person name="Koonin E.V."/>
            <person name="Smith D.R."/>
        </authorList>
    </citation>
    <scope>NUCLEOTIDE SEQUENCE [LARGE SCALE GENOMIC DNA]</scope>
    <source>
        <strain evidence="3">ATCC 824 / DSM 792 / JCM 1419 / LMG 5710 / VKM B-1787</strain>
    </source>
</reference>
<proteinExistence type="predicted"/>
<dbReference type="PATRIC" id="fig|272562.8.peg.1329"/>